<gene>
    <name evidence="3" type="ORF">M404DRAFT_1004662</name>
</gene>
<reference evidence="4" key="2">
    <citation type="submission" date="2015-01" db="EMBL/GenBank/DDBJ databases">
        <title>Evolutionary Origins and Diversification of the Mycorrhizal Mutualists.</title>
        <authorList>
            <consortium name="DOE Joint Genome Institute"/>
            <consortium name="Mycorrhizal Genomics Consortium"/>
            <person name="Kohler A."/>
            <person name="Kuo A."/>
            <person name="Nagy L.G."/>
            <person name="Floudas D."/>
            <person name="Copeland A."/>
            <person name="Barry K.W."/>
            <person name="Cichocki N."/>
            <person name="Veneault-Fourrey C."/>
            <person name="LaButti K."/>
            <person name="Lindquist E.A."/>
            <person name="Lipzen A."/>
            <person name="Lundell T."/>
            <person name="Morin E."/>
            <person name="Murat C."/>
            <person name="Riley R."/>
            <person name="Ohm R."/>
            <person name="Sun H."/>
            <person name="Tunlid A."/>
            <person name="Henrissat B."/>
            <person name="Grigoriev I.V."/>
            <person name="Hibbett D.S."/>
            <person name="Martin F."/>
        </authorList>
    </citation>
    <scope>NUCLEOTIDE SEQUENCE [LARGE SCALE GENOMIC DNA]</scope>
    <source>
        <strain evidence="4">Marx 270</strain>
    </source>
</reference>
<dbReference type="AlphaFoldDB" id="A0A0C3IR39"/>
<keyword evidence="4" id="KW-1185">Reference proteome</keyword>
<dbReference type="EMBL" id="KN832005">
    <property type="protein sequence ID" value="KIN99367.1"/>
    <property type="molecule type" value="Genomic_DNA"/>
</dbReference>
<proteinExistence type="predicted"/>
<organism evidence="3 4">
    <name type="scientific">Pisolithus tinctorius Marx 270</name>
    <dbReference type="NCBI Taxonomy" id="870435"/>
    <lineage>
        <taxon>Eukaryota</taxon>
        <taxon>Fungi</taxon>
        <taxon>Dikarya</taxon>
        <taxon>Basidiomycota</taxon>
        <taxon>Agaricomycotina</taxon>
        <taxon>Agaricomycetes</taxon>
        <taxon>Agaricomycetidae</taxon>
        <taxon>Boletales</taxon>
        <taxon>Sclerodermatineae</taxon>
        <taxon>Pisolithaceae</taxon>
        <taxon>Pisolithus</taxon>
    </lineage>
</organism>
<reference evidence="3 4" key="1">
    <citation type="submission" date="2014-04" db="EMBL/GenBank/DDBJ databases">
        <authorList>
            <consortium name="DOE Joint Genome Institute"/>
            <person name="Kuo A."/>
            <person name="Kohler A."/>
            <person name="Costa M.D."/>
            <person name="Nagy L.G."/>
            <person name="Floudas D."/>
            <person name="Copeland A."/>
            <person name="Barry K.W."/>
            <person name="Cichocki N."/>
            <person name="Veneault-Fourrey C."/>
            <person name="LaButti K."/>
            <person name="Lindquist E.A."/>
            <person name="Lipzen A."/>
            <person name="Lundell T."/>
            <person name="Morin E."/>
            <person name="Murat C."/>
            <person name="Sun H."/>
            <person name="Tunlid A."/>
            <person name="Henrissat B."/>
            <person name="Grigoriev I.V."/>
            <person name="Hibbett D.S."/>
            <person name="Martin F."/>
            <person name="Nordberg H.P."/>
            <person name="Cantor M.N."/>
            <person name="Hua S.X."/>
        </authorList>
    </citation>
    <scope>NUCLEOTIDE SEQUENCE [LARGE SCALE GENOMIC DNA]</scope>
    <source>
        <strain evidence="3 4">Marx 270</strain>
    </source>
</reference>
<dbReference type="InParanoid" id="A0A0C3IR39"/>
<feature type="transmembrane region" description="Helical" evidence="2">
    <location>
        <begin position="6"/>
        <end position="27"/>
    </location>
</feature>
<name>A0A0C3IR39_PISTI</name>
<keyword evidence="2" id="KW-0472">Membrane</keyword>
<evidence type="ECO:0000256" key="2">
    <source>
        <dbReference type="SAM" id="Phobius"/>
    </source>
</evidence>
<evidence type="ECO:0000313" key="3">
    <source>
        <dbReference type="EMBL" id="KIN99367.1"/>
    </source>
</evidence>
<sequence>MTSETARTYTFLVTLILLVAVTFTVIARSIILRRRDRQLLAQATNERFAADVGPSIYGTRRRQRVVGEKPALWQMWTRSPDDVRKECGRVVWTDIKPVSIACIDKEEDKEQPPQCPPLLRTQKVRGPFHRHPPSSQESSTSLPCFEAPSSGLSDTFQLRISVLVAMPAPEYSASFSPPWKDRPLEVDRLPPIEIGVVEMDVHG</sequence>
<feature type="region of interest" description="Disordered" evidence="1">
    <location>
        <begin position="126"/>
        <end position="146"/>
    </location>
</feature>
<keyword evidence="2" id="KW-0812">Transmembrane</keyword>
<dbReference type="OrthoDB" id="3256943at2759"/>
<protein>
    <submittedName>
        <fullName evidence="3">Uncharacterized protein</fullName>
    </submittedName>
</protein>
<keyword evidence="2" id="KW-1133">Transmembrane helix</keyword>
<feature type="compositionally biased region" description="Polar residues" evidence="1">
    <location>
        <begin position="133"/>
        <end position="142"/>
    </location>
</feature>
<evidence type="ECO:0000313" key="4">
    <source>
        <dbReference type="Proteomes" id="UP000054217"/>
    </source>
</evidence>
<dbReference type="HOGENOM" id="CLU_051368_4_0_1"/>
<evidence type="ECO:0000256" key="1">
    <source>
        <dbReference type="SAM" id="MobiDB-lite"/>
    </source>
</evidence>
<accession>A0A0C3IR39</accession>
<dbReference type="Proteomes" id="UP000054217">
    <property type="component" value="Unassembled WGS sequence"/>
</dbReference>